<dbReference type="InterPro" id="IPR011032">
    <property type="entry name" value="GroES-like_sf"/>
</dbReference>
<dbReference type="SUPFAM" id="SSF51735">
    <property type="entry name" value="NAD(P)-binding Rossmann-fold domains"/>
    <property type="match status" value="1"/>
</dbReference>
<dbReference type="SUPFAM" id="SSF50129">
    <property type="entry name" value="GroES-like"/>
    <property type="match status" value="1"/>
</dbReference>
<dbReference type="Pfam" id="PF08240">
    <property type="entry name" value="ADH_N"/>
    <property type="match status" value="1"/>
</dbReference>
<dbReference type="InterPro" id="IPR020843">
    <property type="entry name" value="ER"/>
</dbReference>
<feature type="domain" description="Enoyl reductase (ER)" evidence="1">
    <location>
        <begin position="10"/>
        <end position="311"/>
    </location>
</feature>
<dbReference type="InterPro" id="IPR002364">
    <property type="entry name" value="Quin_OxRdtase/zeta-crystal_CS"/>
</dbReference>
<evidence type="ECO:0000313" key="2">
    <source>
        <dbReference type="EMBL" id="MBW4544688.1"/>
    </source>
</evidence>
<dbReference type="InterPro" id="IPR052733">
    <property type="entry name" value="Chloroplast_QOR"/>
</dbReference>
<dbReference type="Gene3D" id="3.40.50.720">
    <property type="entry name" value="NAD(P)-binding Rossmann-like Domain"/>
    <property type="match status" value="1"/>
</dbReference>
<dbReference type="InterPro" id="IPR036291">
    <property type="entry name" value="NAD(P)-bd_dom_sf"/>
</dbReference>
<name>A0A951PL67_9CYAN</name>
<dbReference type="Pfam" id="PF13602">
    <property type="entry name" value="ADH_zinc_N_2"/>
    <property type="match status" value="1"/>
</dbReference>
<reference evidence="2" key="2">
    <citation type="journal article" date="2022" name="Microbiol. Resour. Announc.">
        <title>Metagenome Sequencing to Explore Phylogenomics of Terrestrial Cyanobacteria.</title>
        <authorList>
            <person name="Ward R.D."/>
            <person name="Stajich J.E."/>
            <person name="Johansen J.R."/>
            <person name="Huntemann M."/>
            <person name="Clum A."/>
            <person name="Foster B."/>
            <person name="Foster B."/>
            <person name="Roux S."/>
            <person name="Palaniappan K."/>
            <person name="Varghese N."/>
            <person name="Mukherjee S."/>
            <person name="Reddy T.B.K."/>
            <person name="Daum C."/>
            <person name="Copeland A."/>
            <person name="Chen I.A."/>
            <person name="Ivanova N.N."/>
            <person name="Kyrpides N.C."/>
            <person name="Shapiro N."/>
            <person name="Eloe-Fadrosh E.A."/>
            <person name="Pietrasiak N."/>
        </authorList>
    </citation>
    <scope>NUCLEOTIDE SEQUENCE</scope>
    <source>
        <strain evidence="2">CPER-KK1</strain>
    </source>
</reference>
<dbReference type="CDD" id="cd08267">
    <property type="entry name" value="MDR1"/>
    <property type="match status" value="1"/>
</dbReference>
<protein>
    <submittedName>
        <fullName evidence="2">NAD(P)-dependent alcohol dehydrogenase</fullName>
    </submittedName>
</protein>
<evidence type="ECO:0000313" key="3">
    <source>
        <dbReference type="Proteomes" id="UP000753908"/>
    </source>
</evidence>
<organism evidence="2 3">
    <name type="scientific">Symplocastrum torsivum CPER-KK1</name>
    <dbReference type="NCBI Taxonomy" id="450513"/>
    <lineage>
        <taxon>Bacteria</taxon>
        <taxon>Bacillati</taxon>
        <taxon>Cyanobacteriota</taxon>
        <taxon>Cyanophyceae</taxon>
        <taxon>Oscillatoriophycideae</taxon>
        <taxon>Oscillatoriales</taxon>
        <taxon>Microcoleaceae</taxon>
        <taxon>Symplocastrum</taxon>
    </lineage>
</organism>
<accession>A0A951PL67</accession>
<dbReference type="Proteomes" id="UP000753908">
    <property type="component" value="Unassembled WGS sequence"/>
</dbReference>
<dbReference type="AlphaFoldDB" id="A0A951PL67"/>
<dbReference type="GO" id="GO:0016491">
    <property type="term" value="F:oxidoreductase activity"/>
    <property type="evidence" value="ECO:0007669"/>
    <property type="project" value="InterPro"/>
</dbReference>
<reference evidence="2" key="1">
    <citation type="submission" date="2021-05" db="EMBL/GenBank/DDBJ databases">
        <authorList>
            <person name="Pietrasiak N."/>
            <person name="Ward R."/>
            <person name="Stajich J.E."/>
            <person name="Kurbessoian T."/>
        </authorList>
    </citation>
    <scope>NUCLEOTIDE SEQUENCE</scope>
    <source>
        <strain evidence="2">CPER-KK1</strain>
    </source>
</reference>
<dbReference type="PROSITE" id="PS01162">
    <property type="entry name" value="QOR_ZETA_CRYSTAL"/>
    <property type="match status" value="1"/>
</dbReference>
<dbReference type="EMBL" id="JAHHIF010000010">
    <property type="protein sequence ID" value="MBW4544688.1"/>
    <property type="molecule type" value="Genomic_DNA"/>
</dbReference>
<dbReference type="Gene3D" id="3.90.180.10">
    <property type="entry name" value="Medium-chain alcohol dehydrogenases, catalytic domain"/>
    <property type="match status" value="1"/>
</dbReference>
<dbReference type="PANTHER" id="PTHR44013:SF1">
    <property type="entry name" value="ZINC-TYPE ALCOHOL DEHYDROGENASE-LIKE PROTEIN C16A3.02C"/>
    <property type="match status" value="1"/>
</dbReference>
<sequence>MKAVTINQYGSASVLHYTDIEQPRIKPEQMLVKVQASSVNPVDWKIRSGQLQLLTGYNFPLVLGFDVAGTVVEVGAGVTRFKAGDEIYAYLDSIPGGAYAEYAAVSERAACLLPNNMTYEQAAAVPLAATTALQALRDLGLIQSGHQVLINGSSGGVGTFAVQIAKALGAEVTTVCSTKNLELMTSLGADHVIDYTSTDITQDTRQYDIILDAVGKQSFSSCQAILKPNGIYVNTLPMPDTLVQGCLTFFLPGKKAKLVIAQSNSKDLGFLKELIEAGKMRSLIQQTYPLSEVATAHTTSEQGRVIGKLVITMSH</sequence>
<dbReference type="PANTHER" id="PTHR44013">
    <property type="entry name" value="ZINC-TYPE ALCOHOL DEHYDROGENASE-LIKE PROTEIN C16A3.02C"/>
    <property type="match status" value="1"/>
</dbReference>
<dbReference type="InterPro" id="IPR013154">
    <property type="entry name" value="ADH-like_N"/>
</dbReference>
<dbReference type="SMART" id="SM00829">
    <property type="entry name" value="PKS_ER"/>
    <property type="match status" value="1"/>
</dbReference>
<dbReference type="GO" id="GO:0008270">
    <property type="term" value="F:zinc ion binding"/>
    <property type="evidence" value="ECO:0007669"/>
    <property type="project" value="InterPro"/>
</dbReference>
<proteinExistence type="predicted"/>
<comment type="caution">
    <text evidence="2">The sequence shown here is derived from an EMBL/GenBank/DDBJ whole genome shotgun (WGS) entry which is preliminary data.</text>
</comment>
<gene>
    <name evidence="2" type="ORF">KME25_09645</name>
</gene>
<evidence type="ECO:0000259" key="1">
    <source>
        <dbReference type="SMART" id="SM00829"/>
    </source>
</evidence>